<evidence type="ECO:0000256" key="1">
    <source>
        <dbReference type="ARBA" id="ARBA00022729"/>
    </source>
</evidence>
<feature type="region of interest" description="Disordered" evidence="2">
    <location>
        <begin position="1"/>
        <end position="41"/>
    </location>
</feature>
<dbReference type="InterPro" id="IPR032812">
    <property type="entry name" value="SbsA_Ig"/>
</dbReference>
<dbReference type="AlphaFoldDB" id="A0A6J4PWI9"/>
<feature type="compositionally biased region" description="Basic and acidic residues" evidence="2">
    <location>
        <begin position="21"/>
        <end position="31"/>
    </location>
</feature>
<evidence type="ECO:0000313" key="4">
    <source>
        <dbReference type="EMBL" id="CAA9425565.1"/>
    </source>
</evidence>
<protein>
    <recommendedName>
        <fullName evidence="3">SbsA Ig-like domain-containing protein</fullName>
    </recommendedName>
</protein>
<evidence type="ECO:0000259" key="3">
    <source>
        <dbReference type="Pfam" id="PF13205"/>
    </source>
</evidence>
<accession>A0A6J4PWI9</accession>
<proteinExistence type="predicted"/>
<organism evidence="4">
    <name type="scientific">uncultured Rubrobacteraceae bacterium</name>
    <dbReference type="NCBI Taxonomy" id="349277"/>
    <lineage>
        <taxon>Bacteria</taxon>
        <taxon>Bacillati</taxon>
        <taxon>Actinomycetota</taxon>
        <taxon>Rubrobacteria</taxon>
        <taxon>Rubrobacterales</taxon>
        <taxon>Rubrobacteraceae</taxon>
        <taxon>environmental samples</taxon>
    </lineage>
</organism>
<name>A0A6J4PWI9_9ACTN</name>
<dbReference type="Pfam" id="PF13205">
    <property type="entry name" value="Big_5"/>
    <property type="match status" value="1"/>
</dbReference>
<gene>
    <name evidence="4" type="ORF">AVDCRST_MAG01-01-2563</name>
</gene>
<reference evidence="4" key="1">
    <citation type="submission" date="2020-02" db="EMBL/GenBank/DDBJ databases">
        <authorList>
            <person name="Meier V. D."/>
        </authorList>
    </citation>
    <scope>NUCLEOTIDE SEQUENCE</scope>
    <source>
        <strain evidence="4">AVDCRST_MAG01</strain>
    </source>
</reference>
<evidence type="ECO:0000256" key="2">
    <source>
        <dbReference type="SAM" id="MobiDB-lite"/>
    </source>
</evidence>
<dbReference type="EMBL" id="CADCUW010000346">
    <property type="protein sequence ID" value="CAA9425565.1"/>
    <property type="molecule type" value="Genomic_DNA"/>
</dbReference>
<feature type="domain" description="SbsA Ig-like" evidence="3">
    <location>
        <begin position="25"/>
        <end position="64"/>
    </location>
</feature>
<keyword evidence="1" id="KW-0732">Signal</keyword>
<sequence>MKLTKKGARSPVQADGLLRPGGDEGHARPGEAARQGATYTATVSTGAQDTAGNALAAAKSWRFTVKR</sequence>